<dbReference type="SUPFAM" id="SSF57903">
    <property type="entry name" value="FYVE/PHD zinc finger"/>
    <property type="match status" value="1"/>
</dbReference>
<protein>
    <submittedName>
        <fullName evidence="2">PHD finger protein 21A</fullName>
    </submittedName>
</protein>
<feature type="compositionally biased region" description="Basic and acidic residues" evidence="1">
    <location>
        <begin position="389"/>
        <end position="403"/>
    </location>
</feature>
<dbReference type="OrthoDB" id="336088at2759"/>
<dbReference type="InParanoid" id="E2AU56"/>
<dbReference type="PANTHER" id="PTHR24102:SF28">
    <property type="entry name" value="PHD-TYPE DOMAIN-CONTAINING PROTEIN"/>
    <property type="match status" value="1"/>
</dbReference>
<evidence type="ECO:0000313" key="2">
    <source>
        <dbReference type="EMBL" id="EFN63032.1"/>
    </source>
</evidence>
<feature type="compositionally biased region" description="Low complexity" evidence="1">
    <location>
        <begin position="959"/>
        <end position="971"/>
    </location>
</feature>
<evidence type="ECO:0000313" key="3">
    <source>
        <dbReference type="Proteomes" id="UP000000311"/>
    </source>
</evidence>
<feature type="region of interest" description="Disordered" evidence="1">
    <location>
        <begin position="659"/>
        <end position="687"/>
    </location>
</feature>
<name>E2AU56_CAMFO</name>
<dbReference type="STRING" id="104421.E2AU56"/>
<feature type="compositionally biased region" description="Polar residues" evidence="1">
    <location>
        <begin position="243"/>
        <end position="264"/>
    </location>
</feature>
<dbReference type="InterPro" id="IPR011011">
    <property type="entry name" value="Znf_FYVE_PHD"/>
</dbReference>
<feature type="region of interest" description="Disordered" evidence="1">
    <location>
        <begin position="929"/>
        <end position="1023"/>
    </location>
</feature>
<accession>E2AU56</accession>
<evidence type="ECO:0000256" key="1">
    <source>
        <dbReference type="SAM" id="MobiDB-lite"/>
    </source>
</evidence>
<organism evidence="3">
    <name type="scientific">Camponotus floridanus</name>
    <name type="common">Florida carpenter ant</name>
    <dbReference type="NCBI Taxonomy" id="104421"/>
    <lineage>
        <taxon>Eukaryota</taxon>
        <taxon>Metazoa</taxon>
        <taxon>Ecdysozoa</taxon>
        <taxon>Arthropoda</taxon>
        <taxon>Hexapoda</taxon>
        <taxon>Insecta</taxon>
        <taxon>Pterygota</taxon>
        <taxon>Neoptera</taxon>
        <taxon>Endopterygota</taxon>
        <taxon>Hymenoptera</taxon>
        <taxon>Apocrita</taxon>
        <taxon>Aculeata</taxon>
        <taxon>Formicoidea</taxon>
        <taxon>Formicidae</taxon>
        <taxon>Formicinae</taxon>
        <taxon>Camponotus</taxon>
    </lineage>
</organism>
<dbReference type="OMA" id="NKAVHIP"/>
<feature type="compositionally biased region" description="Polar residues" evidence="1">
    <location>
        <begin position="217"/>
        <end position="232"/>
    </location>
</feature>
<feature type="compositionally biased region" description="Polar residues" evidence="1">
    <location>
        <begin position="974"/>
        <end position="984"/>
    </location>
</feature>
<feature type="compositionally biased region" description="Basic and acidic residues" evidence="1">
    <location>
        <begin position="937"/>
        <end position="947"/>
    </location>
</feature>
<feature type="region of interest" description="Disordered" evidence="1">
    <location>
        <begin position="142"/>
        <end position="161"/>
    </location>
</feature>
<proteinExistence type="predicted"/>
<dbReference type="Gene3D" id="3.30.40.10">
    <property type="entry name" value="Zinc/RING finger domain, C3HC4 (zinc finger)"/>
    <property type="match status" value="1"/>
</dbReference>
<gene>
    <name evidence="2" type="ORF">EAG_05736</name>
</gene>
<dbReference type="EMBL" id="GL442804">
    <property type="protein sequence ID" value="EFN63032.1"/>
    <property type="molecule type" value="Genomic_DNA"/>
</dbReference>
<feature type="compositionally biased region" description="Basic and acidic residues" evidence="1">
    <location>
        <begin position="146"/>
        <end position="161"/>
    </location>
</feature>
<dbReference type="InterPro" id="IPR013083">
    <property type="entry name" value="Znf_RING/FYVE/PHD"/>
</dbReference>
<reference evidence="2 3" key="1">
    <citation type="journal article" date="2010" name="Science">
        <title>Genomic comparison of the ants Camponotus floridanus and Harpegnathos saltator.</title>
        <authorList>
            <person name="Bonasio R."/>
            <person name="Zhang G."/>
            <person name="Ye C."/>
            <person name="Mutti N.S."/>
            <person name="Fang X."/>
            <person name="Qin N."/>
            <person name="Donahue G."/>
            <person name="Yang P."/>
            <person name="Li Q."/>
            <person name="Li C."/>
            <person name="Zhang P."/>
            <person name="Huang Z."/>
            <person name="Berger S.L."/>
            <person name="Reinberg D."/>
            <person name="Wang J."/>
            <person name="Liebig J."/>
        </authorList>
    </citation>
    <scope>NUCLEOTIDE SEQUENCE [LARGE SCALE GENOMIC DNA]</scope>
    <source>
        <strain evidence="3">C129</strain>
    </source>
</reference>
<feature type="compositionally biased region" description="Basic and acidic residues" evidence="1">
    <location>
        <begin position="998"/>
        <end position="1023"/>
    </location>
</feature>
<feature type="region of interest" description="Disordered" evidence="1">
    <location>
        <begin position="187"/>
        <end position="264"/>
    </location>
</feature>
<feature type="region of interest" description="Disordered" evidence="1">
    <location>
        <begin position="389"/>
        <end position="409"/>
    </location>
</feature>
<sequence>MEISKGLQKDIAAVQQKLQSAIMEHQTYRNRLETEPNRKCVQQLRIEAETFLADNANGSKVSIAALLGLNNNHITNNNETHETAANDFETKPSKEDYEEIVRNGDVHHVSSPTQDNDCAKLPSPSSVETISGEDDVVAVSMDENSDEKQEEEKQKEQKSESMEIEDFLGCLGLITQARCVELQNRRVERKRRSTANPHFVYPTYNQQPSKRRKLYSYFQSENAPHTRQTTARMNGPSPPPNKTQPAKSTSPPAQTVTKSLIPVQKSTTRPNILRNADSKVFVNKNKIEDNQIRSSVPSAKSVQPISNKAVHIPGLPSSLTIERIENEPVVCICCRNPDSLTVCKNCSSNYHVSCHTRPLVPPRICPRCALTMDEEGAEKDEDAEIKREAEAENKLPRSRKNEKLVTTAHASGAIGKARENSEVYKTAGGLHKVDATQKKRILSTALVNHLPASTFLIPITSNSTCTSNVEQSEGSKFIDIEQRQNIACRNSCIIDPHSRSNITYIQAEEQVPHSYQLSGTTVQPEKHQSYLIIKKIPESTGRSDQSLGGETEDENRSTVFNYQPTGSSGTLQTGFHPLVPNTLFYDRNIRKKQNNRATPLHCVTVSKLSNSLNPVSNDYQLGRTTFNGRKSWTKLSGGKLCINQSTRSETLLPFYADAENSGNEPESVGPAEEAAATNLDGRSKHRSRTGTFIHSLFPGHNKSYTITDRSCELRSLGPNDRDYPLLRQQLCRAEHELELREQPDSKPAAVQLQRRALSRFFEHVKLEEAHISAPLGTKLAHKDEVGDDEIVREDAPVQRYDDDDAVTETPLLTSCDDLDEDRLVVRFPWVEHDTISENSHDDNAADRSPIHSASDITLIKPSDDFSDQIELTCVNTQSSRAMAFRQSVENDYPAASVFSINTYHARQQQDNEVMAATTAMRIAQSNLSDLRNEVSVPDDKADTERQDLPSGRRSRSRSDSSSSTSSSSGHSDTPEQAMNANNFSDDFEILAIGIVSPQEKREKLRRHESATASETDRSDAATG</sequence>
<dbReference type="AlphaFoldDB" id="E2AU56"/>
<dbReference type="PANTHER" id="PTHR24102">
    <property type="entry name" value="PHD FINGER PROTEIN"/>
    <property type="match status" value="1"/>
</dbReference>
<keyword evidence="3" id="KW-1185">Reference proteome</keyword>
<feature type="region of interest" description="Disordered" evidence="1">
    <location>
        <begin position="107"/>
        <end position="129"/>
    </location>
</feature>
<dbReference type="Proteomes" id="UP000000311">
    <property type="component" value="Unassembled WGS sequence"/>
</dbReference>